<dbReference type="InterPro" id="IPR013201">
    <property type="entry name" value="Prot_inhib_I29"/>
</dbReference>
<dbReference type="PROSITE" id="PS00139">
    <property type="entry name" value="THIOL_PROTEASE_CYS"/>
    <property type="match status" value="1"/>
</dbReference>
<keyword evidence="13" id="KW-1185">Reference proteome</keyword>
<dbReference type="GO" id="GO:0006508">
    <property type="term" value="P:proteolysis"/>
    <property type="evidence" value="ECO:0007669"/>
    <property type="project" value="UniProtKB-KW"/>
</dbReference>
<evidence type="ECO:0000313" key="12">
    <source>
        <dbReference type="EMBL" id="AIN97471.1"/>
    </source>
</evidence>
<dbReference type="SMART" id="SM00645">
    <property type="entry name" value="Pept_C1"/>
    <property type="match status" value="1"/>
</dbReference>
<dbReference type="Pfam" id="PF00112">
    <property type="entry name" value="Peptidase_C1"/>
    <property type="match status" value="1"/>
</dbReference>
<feature type="chain" id="PRO_5018688511" evidence="9">
    <location>
        <begin position="23"/>
        <end position="479"/>
    </location>
</feature>
<dbReference type="PRINTS" id="PR00705">
    <property type="entry name" value="PAPAIN"/>
</dbReference>
<feature type="domain" description="Peptidase C1A papain C-terminal" evidence="10">
    <location>
        <begin position="129"/>
        <end position="340"/>
    </location>
</feature>
<organism evidence="12 13">
    <name type="scientific">Leishmania panamensis</name>
    <dbReference type="NCBI Taxonomy" id="5679"/>
    <lineage>
        <taxon>Eukaryota</taxon>
        <taxon>Discoba</taxon>
        <taxon>Euglenozoa</taxon>
        <taxon>Kinetoplastea</taxon>
        <taxon>Metakinetoplastina</taxon>
        <taxon>Trypanosomatida</taxon>
        <taxon>Trypanosomatidae</taxon>
        <taxon>Leishmaniinae</taxon>
        <taxon>Leishmania</taxon>
        <taxon>Leishmania guyanensis species complex</taxon>
    </lineage>
</organism>
<dbReference type="AlphaFoldDB" id="A0A088S7C0"/>
<evidence type="ECO:0000256" key="4">
    <source>
        <dbReference type="ARBA" id="ARBA00022801"/>
    </source>
</evidence>
<evidence type="ECO:0000256" key="7">
    <source>
        <dbReference type="ARBA" id="ARBA00023157"/>
    </source>
</evidence>
<dbReference type="OrthoDB" id="251836at2759"/>
<dbReference type="PROSITE" id="PS00639">
    <property type="entry name" value="THIOL_PROTEASE_HIS"/>
    <property type="match status" value="1"/>
</dbReference>
<keyword evidence="2" id="KW-0645">Protease</keyword>
<evidence type="ECO:0000259" key="11">
    <source>
        <dbReference type="SMART" id="SM00848"/>
    </source>
</evidence>
<keyword evidence="5" id="KW-0788">Thiol protease</keyword>
<dbReference type="FunFam" id="3.90.70.10:FF:000138">
    <property type="entry name" value="Cruzipain"/>
    <property type="match status" value="1"/>
</dbReference>
<dbReference type="InterPro" id="IPR039417">
    <property type="entry name" value="Peptidase_C1A_papain-like"/>
</dbReference>
<protein>
    <submittedName>
        <fullName evidence="12">Cysteine peptidase A (CPA)</fullName>
    </submittedName>
</protein>
<feature type="signal peptide" evidence="9">
    <location>
        <begin position="1"/>
        <end position="22"/>
    </location>
</feature>
<keyword evidence="4" id="KW-0378">Hydrolase</keyword>
<evidence type="ECO:0000256" key="9">
    <source>
        <dbReference type="SAM" id="SignalP"/>
    </source>
</evidence>
<dbReference type="SMART" id="SM00848">
    <property type="entry name" value="Inhibitor_I29"/>
    <property type="match status" value="1"/>
</dbReference>
<sequence>MARRNSLLFAMVATVLFALCYCSTVIARTLHGIDDEVASAHFMHFKKQHGKSFGEEAVEGHRFNAFKENMQTAVYLNAQNPHAHYDVSGKFAALTPQEFAKQYLNPDYYTRQLKAHKERAHVYEGVRGGLSAVDWREKGAVTEVKDQGLCGSCWAFSAIGNIEGQWALSGNTLVSLSEQMLVSCDTVDMGCNGGLMDQAWAWIIKNHSGAVYTEVSYPYTSGDGSTATCLSTGKVGARISGQVSLPQDEDAIEAWLEKNGPIAIAVDATTWQLYFGGVVSNCFAYQLNHGVLLVGYNNSAKPPYWIVKNSWGTSWGEHGYIRLAKGSNQCMMKDYAMSATVGGTTTSRAPTTTEAPKPSETVLMQKKCLLNGCSRLCTSTTYPTGVCLRRRGGGSVMVTCQEEEVVELIFRSSSCSGNSQETRMPLNQCMPSYMGYFQNICASSVGAVSTSDPISDLSKPLLLGQPGVPSATHEGIIQH</sequence>
<dbReference type="SUPFAM" id="SSF54001">
    <property type="entry name" value="Cysteine proteinases"/>
    <property type="match status" value="1"/>
</dbReference>
<dbReference type="Gene3D" id="3.90.70.10">
    <property type="entry name" value="Cysteine proteinases"/>
    <property type="match status" value="1"/>
</dbReference>
<dbReference type="KEGG" id="lpan:LPMP_191300"/>
<evidence type="ECO:0000313" key="13">
    <source>
        <dbReference type="Proteomes" id="UP000063063"/>
    </source>
</evidence>
<keyword evidence="6" id="KW-0865">Zymogen</keyword>
<gene>
    <name evidence="12" type="primary">CPA</name>
    <name evidence="12" type="ORF">LPMP_191300</name>
</gene>
<dbReference type="RefSeq" id="XP_010698124.1">
    <property type="nucleotide sequence ID" value="XM_010699822.1"/>
</dbReference>
<dbReference type="EMBL" id="CP009388">
    <property type="protein sequence ID" value="AIN97471.1"/>
    <property type="molecule type" value="Genomic_DNA"/>
</dbReference>
<evidence type="ECO:0000256" key="8">
    <source>
        <dbReference type="ARBA" id="ARBA00023180"/>
    </source>
</evidence>
<evidence type="ECO:0000256" key="3">
    <source>
        <dbReference type="ARBA" id="ARBA00022729"/>
    </source>
</evidence>
<dbReference type="Proteomes" id="UP000063063">
    <property type="component" value="Chromosome 19"/>
</dbReference>
<dbReference type="Pfam" id="PF08246">
    <property type="entry name" value="Inhibitor_I29"/>
    <property type="match status" value="1"/>
</dbReference>
<dbReference type="Pfam" id="PF12131">
    <property type="entry name" value="DUF3586"/>
    <property type="match status" value="1"/>
</dbReference>
<dbReference type="InterPro" id="IPR021981">
    <property type="entry name" value="DUF3586"/>
</dbReference>
<dbReference type="GO" id="GO:0004197">
    <property type="term" value="F:cysteine-type endopeptidase activity"/>
    <property type="evidence" value="ECO:0007669"/>
    <property type="project" value="InterPro"/>
</dbReference>
<dbReference type="VEuPathDB" id="TriTrypDB:LPMP_191300"/>
<evidence type="ECO:0000259" key="10">
    <source>
        <dbReference type="SMART" id="SM00645"/>
    </source>
</evidence>
<dbReference type="VEuPathDB" id="TriTrypDB:LPAL13_190020100"/>
<proteinExistence type="inferred from homology"/>
<reference evidence="12 13" key="1">
    <citation type="journal article" date="2015" name="Sci. Rep.">
        <title>The genome of Leishmania panamensis: insights into genomics of the L. (Viannia) subgenus.</title>
        <authorList>
            <person name="Llanes A."/>
            <person name="Restrepo C.M."/>
            <person name="Vecchio G.D."/>
            <person name="Anguizola F.J."/>
            <person name="Lleonart R."/>
        </authorList>
    </citation>
    <scope>NUCLEOTIDE SEQUENCE [LARGE SCALE GENOMIC DNA]</scope>
    <source>
        <strain evidence="12 13">MHOM/PA/94/PSC-1</strain>
    </source>
</reference>
<dbReference type="InterPro" id="IPR000169">
    <property type="entry name" value="Pept_cys_AS"/>
</dbReference>
<evidence type="ECO:0000256" key="2">
    <source>
        <dbReference type="ARBA" id="ARBA00022670"/>
    </source>
</evidence>
<evidence type="ECO:0000256" key="5">
    <source>
        <dbReference type="ARBA" id="ARBA00022807"/>
    </source>
</evidence>
<dbReference type="PANTHER" id="PTHR12411">
    <property type="entry name" value="CYSTEINE PROTEASE FAMILY C1-RELATED"/>
    <property type="match status" value="1"/>
</dbReference>
<evidence type="ECO:0000256" key="1">
    <source>
        <dbReference type="ARBA" id="ARBA00008455"/>
    </source>
</evidence>
<dbReference type="InterPro" id="IPR000668">
    <property type="entry name" value="Peptidase_C1A_C"/>
</dbReference>
<accession>A0A088S7C0</accession>
<keyword evidence="8" id="KW-0325">Glycoprotein</keyword>
<dbReference type="MEROPS" id="C01.076"/>
<dbReference type="PROSITE" id="PS00640">
    <property type="entry name" value="THIOL_PROTEASE_ASN"/>
    <property type="match status" value="1"/>
</dbReference>
<evidence type="ECO:0000256" key="6">
    <source>
        <dbReference type="ARBA" id="ARBA00023145"/>
    </source>
</evidence>
<dbReference type="InterPro" id="IPR013128">
    <property type="entry name" value="Peptidase_C1A"/>
</dbReference>
<dbReference type="InterPro" id="IPR025661">
    <property type="entry name" value="Pept_asp_AS"/>
</dbReference>
<dbReference type="CDD" id="cd02248">
    <property type="entry name" value="Peptidase_C1A"/>
    <property type="match status" value="1"/>
</dbReference>
<dbReference type="InterPro" id="IPR038765">
    <property type="entry name" value="Papain-like_cys_pep_sf"/>
</dbReference>
<dbReference type="eggNOG" id="KOG1542">
    <property type="taxonomic scope" value="Eukaryota"/>
</dbReference>
<dbReference type="InterPro" id="IPR025660">
    <property type="entry name" value="Pept_his_AS"/>
</dbReference>
<name>A0A088S7C0_LEIPA</name>
<dbReference type="GeneID" id="22574184"/>
<comment type="similarity">
    <text evidence="1">Belongs to the peptidase C1 family.</text>
</comment>
<keyword evidence="7" id="KW-1015">Disulfide bond</keyword>
<feature type="domain" description="Cathepsin propeptide inhibitor" evidence="11">
    <location>
        <begin position="42"/>
        <end position="99"/>
    </location>
</feature>
<keyword evidence="3 9" id="KW-0732">Signal</keyword>